<organism evidence="1 2">
    <name type="scientific">Rhizopogon vesiculosus</name>
    <dbReference type="NCBI Taxonomy" id="180088"/>
    <lineage>
        <taxon>Eukaryota</taxon>
        <taxon>Fungi</taxon>
        <taxon>Dikarya</taxon>
        <taxon>Basidiomycota</taxon>
        <taxon>Agaricomycotina</taxon>
        <taxon>Agaricomycetes</taxon>
        <taxon>Agaricomycetidae</taxon>
        <taxon>Boletales</taxon>
        <taxon>Suillineae</taxon>
        <taxon>Rhizopogonaceae</taxon>
        <taxon>Rhizopogon</taxon>
    </lineage>
</organism>
<proteinExistence type="predicted"/>
<dbReference type="Proteomes" id="UP000183567">
    <property type="component" value="Unassembled WGS sequence"/>
</dbReference>
<keyword evidence="2" id="KW-1185">Reference proteome</keyword>
<dbReference type="AlphaFoldDB" id="A0A1J8Q808"/>
<comment type="caution">
    <text evidence="1">The sequence shown here is derived from an EMBL/GenBank/DDBJ whole genome shotgun (WGS) entry which is preliminary data.</text>
</comment>
<name>A0A1J8Q808_9AGAM</name>
<evidence type="ECO:0000313" key="1">
    <source>
        <dbReference type="EMBL" id="OJA07868.1"/>
    </source>
</evidence>
<reference evidence="1 2" key="1">
    <citation type="submission" date="2016-03" db="EMBL/GenBank/DDBJ databases">
        <title>Comparative genomics of the ectomycorrhizal sister species Rhizopogon vinicolor and Rhizopogon vesiculosus (Basidiomycota: Boletales) reveals a divergence of the mating type B locus.</title>
        <authorList>
            <person name="Mujic A.B."/>
            <person name="Kuo A."/>
            <person name="Tritt A."/>
            <person name="Lipzen A."/>
            <person name="Chen C."/>
            <person name="Johnson J."/>
            <person name="Sharma A."/>
            <person name="Barry K."/>
            <person name="Grigoriev I.V."/>
            <person name="Spatafora J.W."/>
        </authorList>
    </citation>
    <scope>NUCLEOTIDE SEQUENCE [LARGE SCALE GENOMIC DNA]</scope>
    <source>
        <strain evidence="1 2">AM-OR11-056</strain>
    </source>
</reference>
<protein>
    <submittedName>
        <fullName evidence="1">Uncharacterized protein</fullName>
    </submittedName>
</protein>
<dbReference type="EMBL" id="LVVM01006515">
    <property type="protein sequence ID" value="OJA07868.1"/>
    <property type="molecule type" value="Genomic_DNA"/>
</dbReference>
<sequence length="67" mass="7572">MPKPLDSSISSTNYSVYVHQVRHSLTPLNMPFVSDDPALWPTINLVRVLSYFQAASLIVVVYDWGAY</sequence>
<accession>A0A1J8Q808</accession>
<gene>
    <name evidence="1" type="ORF">AZE42_08260</name>
</gene>
<evidence type="ECO:0000313" key="2">
    <source>
        <dbReference type="Proteomes" id="UP000183567"/>
    </source>
</evidence>